<evidence type="ECO:0000256" key="3">
    <source>
        <dbReference type="ARBA" id="ARBA00022485"/>
    </source>
</evidence>
<dbReference type="InterPro" id="IPR011895">
    <property type="entry name" value="Pyrv_flavodox_OxRed"/>
</dbReference>
<protein>
    <recommendedName>
        <fullName evidence="9">Pyruvate:ferredoxin oxidoreductase</fullName>
        <ecNumber evidence="9">1.2.7.1</ecNumber>
    </recommendedName>
    <alternativeName>
        <fullName evidence="9">Pyruvate synthase</fullName>
    </alternativeName>
</protein>
<feature type="domain" description="4Fe-4S ferredoxin-type" evidence="10">
    <location>
        <begin position="739"/>
        <end position="770"/>
    </location>
</feature>
<dbReference type="InterPro" id="IPR029061">
    <property type="entry name" value="THDP-binding"/>
</dbReference>
<evidence type="ECO:0000259" key="10">
    <source>
        <dbReference type="PROSITE" id="PS51379"/>
    </source>
</evidence>
<dbReference type="InterPro" id="IPR050722">
    <property type="entry name" value="Pyruvate:ferred/Flavod_OxRd"/>
</dbReference>
<evidence type="ECO:0000256" key="5">
    <source>
        <dbReference type="ARBA" id="ARBA00022982"/>
    </source>
</evidence>
<dbReference type="EMBL" id="JACSNV010000003">
    <property type="protein sequence ID" value="MBM6877105.1"/>
    <property type="molecule type" value="Genomic_DNA"/>
</dbReference>
<keyword evidence="3" id="KW-0004">4Fe-4S</keyword>
<evidence type="ECO:0000313" key="12">
    <source>
        <dbReference type="Proteomes" id="UP000729290"/>
    </source>
</evidence>
<evidence type="ECO:0000256" key="4">
    <source>
        <dbReference type="ARBA" id="ARBA00022723"/>
    </source>
</evidence>
<dbReference type="PROSITE" id="PS00198">
    <property type="entry name" value="4FE4S_FER_1"/>
    <property type="match status" value="2"/>
</dbReference>
<keyword evidence="2 9" id="KW-0813">Transport</keyword>
<comment type="similarity">
    <text evidence="1 9">Belongs to the pyruvate:ferredoxin/flavodoxin oxidoreductase family.</text>
</comment>
<evidence type="ECO:0000256" key="6">
    <source>
        <dbReference type="ARBA" id="ARBA00023002"/>
    </source>
</evidence>
<proteinExistence type="inferred from homology"/>
<keyword evidence="12" id="KW-1185">Reference proteome</keyword>
<dbReference type="Gene3D" id="3.40.920.10">
    <property type="entry name" value="Pyruvate-ferredoxin oxidoreductase, PFOR, domain III"/>
    <property type="match status" value="1"/>
</dbReference>
<dbReference type="Pfam" id="PF02775">
    <property type="entry name" value="TPP_enzyme_C"/>
    <property type="match status" value="1"/>
</dbReference>
<evidence type="ECO:0000256" key="8">
    <source>
        <dbReference type="ARBA" id="ARBA00023014"/>
    </source>
</evidence>
<keyword evidence="6 9" id="KW-0560">Oxidoreductase</keyword>
<dbReference type="PANTHER" id="PTHR32154">
    <property type="entry name" value="PYRUVATE-FLAVODOXIN OXIDOREDUCTASE-RELATED"/>
    <property type="match status" value="1"/>
</dbReference>
<dbReference type="SUPFAM" id="SSF53323">
    <property type="entry name" value="Pyruvate-ferredoxin oxidoreductase, PFOR, domain III"/>
    <property type="match status" value="1"/>
</dbReference>
<dbReference type="CDD" id="cd07034">
    <property type="entry name" value="TPP_PYR_PFOR_IOR-alpha_like"/>
    <property type="match status" value="1"/>
</dbReference>
<dbReference type="InterPro" id="IPR002869">
    <property type="entry name" value="Pyrv_flavodox_OxRed_cen"/>
</dbReference>
<dbReference type="Pfam" id="PF12838">
    <property type="entry name" value="Fer4_7"/>
    <property type="match status" value="1"/>
</dbReference>
<dbReference type="Pfam" id="PF01558">
    <property type="entry name" value="POR"/>
    <property type="match status" value="1"/>
</dbReference>
<evidence type="ECO:0000256" key="1">
    <source>
        <dbReference type="ARBA" id="ARBA00009032"/>
    </source>
</evidence>
<keyword evidence="5 9" id="KW-0249">Electron transport</keyword>
<name>A0ABS2G8Q8_9FIRM</name>
<dbReference type="Pfam" id="PF10371">
    <property type="entry name" value="EKR"/>
    <property type="match status" value="1"/>
</dbReference>
<dbReference type="Pfam" id="PF01855">
    <property type="entry name" value="POR_N"/>
    <property type="match status" value="1"/>
</dbReference>
<keyword evidence="11" id="KW-0670">Pyruvate</keyword>
<reference evidence="11 12" key="1">
    <citation type="journal article" date="2021" name="Sci. Rep.">
        <title>The distribution of antibiotic resistance genes in chicken gut microbiota commensals.</title>
        <authorList>
            <person name="Juricova H."/>
            <person name="Matiasovicova J."/>
            <person name="Kubasova T."/>
            <person name="Cejkova D."/>
            <person name="Rychlik I."/>
        </authorList>
    </citation>
    <scope>NUCLEOTIDE SEQUENCE [LARGE SCALE GENOMIC DNA]</scope>
    <source>
        <strain evidence="11 12">An431b</strain>
    </source>
</reference>
<dbReference type="Gene3D" id="3.30.70.20">
    <property type="match status" value="1"/>
</dbReference>
<dbReference type="InterPro" id="IPR019752">
    <property type="entry name" value="Pyrv/ketoisovalerate_OxRed_cat"/>
</dbReference>
<dbReference type="RefSeq" id="WP_205133021.1">
    <property type="nucleotide sequence ID" value="NZ_JACSNT010000003.1"/>
</dbReference>
<dbReference type="CDD" id="cd03377">
    <property type="entry name" value="TPP_PFOR_PNO"/>
    <property type="match status" value="1"/>
</dbReference>
<dbReference type="InterPro" id="IPR033412">
    <property type="entry name" value="PFOR_II"/>
</dbReference>
<keyword evidence="8" id="KW-0411">Iron-sulfur</keyword>
<sequence>MSKVMKTMDGNEAAAYASYAFTEVAGIFPITPSSPMAEKTDDWAANGKKNLFGQTVKVVEMQSEAGASGTVHGSLAAGALTTTYTASQGLLLMIPNMYKISGELLPGVFHVTARALAAQALSIFGDHSDVMACRQTGFAMLVSNSVQEVMDLACVAHLSAIKGRVPFLHFFDGFRTSHEIQKIECIDYDELAKIIDMDAVNAFKRNALNPEHPVIRGTAQNPDIYFQAREAANKFYDALPAVVENYLGEINRITGRDYKLFNYYGAADAERIIIAMGSACEAIEETIDYLAAKGEKVGLVKVHLFRPFVAAKLLEAIPKTVKKIAVLDRTKEPGAQGEPLYMDVCTAMFEMEDAPVVVGGRYGLGSKDVTPAQFLAVYANLSLDKPKNHFVIGIVDDVTNHSLEVGEEIDVTGDDGTISCKFWGLGADGTVGANKNSIKIIGDHTDMYAQAYFSYDSKKSGGVTQSHLRFGHKPIRSTYLVKTANFVACHKQEYVNLYDMVTELNEGGTFLLNTTWSVDELEQHLPAKLKRQLAEKKVNFYIINGTEIAKEIGLGNRINTVLQAAFFKLANIIPIDQAVEYMKAAITKSYGKKGDTILNMNYAAVDRGVDGAVKVEIPASWATAVDTEVKAARKSTEFVDKVVAPMNAQEGDKLPVSAFSGREDGTFPCGTAAYEKRGVAVDVPEWNAENCIQCNQCSYVCPHAAIRPVLLTEEEAAKAPAAFKTVDAKGGAAFAGLKYRMQVSSLDCLGCGSCAVVCPAPNKALVMKPLATQEAEAANWDYAIDEVAPKANPMGKGSVKGSQFEQPLLEFSGACAGCGETPYAKLVTQLFGDRMYVANATGCSSIWGGSAPSMPYTTNKDGRGPAWANSLFEDNAEYGLGMATAVKQMRNGLKDKLESLKAIDGSVAGVVDAWVETMFDGEKSREASDALVAALEGYAGTDAEAKNIVSYVLENKDQLVKKSQWIFGGDGWAYDIGYGGLDHVLASGEDVNVLVFDTEVYSNTGGQASKSTPAGAVAQFAASGKRIKKKDLGMMAMSYGYVYVAQVAMGADKNQLVKALLEAESYHGPSLIIAYAPCINHGLKGGMSGAQNEIKRAVEAGYWHMFRFNPVLKEEGKNPFTLDSKEPTASFRDFLLSEVRYSALQRTFPEVAEELFEQSEKNAKERLESYKRLANQQ</sequence>
<dbReference type="InterPro" id="IPR009014">
    <property type="entry name" value="Transketo_C/PFOR_II"/>
</dbReference>
<dbReference type="PIRSF" id="PIRSF000159">
    <property type="entry name" value="NifJ"/>
    <property type="match status" value="1"/>
</dbReference>
<dbReference type="SMART" id="SM00890">
    <property type="entry name" value="EKR"/>
    <property type="match status" value="1"/>
</dbReference>
<gene>
    <name evidence="11" type="primary">nifJ</name>
    <name evidence="11" type="ORF">H9X83_02885</name>
</gene>
<organism evidence="11 12">
    <name type="scientific">Anaerotignum lactatifermentans</name>
    <dbReference type="NCBI Taxonomy" id="160404"/>
    <lineage>
        <taxon>Bacteria</taxon>
        <taxon>Bacillati</taxon>
        <taxon>Bacillota</taxon>
        <taxon>Clostridia</taxon>
        <taxon>Lachnospirales</taxon>
        <taxon>Anaerotignaceae</taxon>
        <taxon>Anaerotignum</taxon>
    </lineage>
</organism>
<dbReference type="PANTHER" id="PTHR32154:SF0">
    <property type="entry name" value="PYRUVATE-FLAVODOXIN OXIDOREDUCTASE-RELATED"/>
    <property type="match status" value="1"/>
</dbReference>
<dbReference type="InterPro" id="IPR019456">
    <property type="entry name" value="Pyrv-flavodox_OxRtase_EKR"/>
</dbReference>
<evidence type="ECO:0000256" key="2">
    <source>
        <dbReference type="ARBA" id="ARBA00022448"/>
    </source>
</evidence>
<keyword evidence="7" id="KW-0408">Iron</keyword>
<dbReference type="Proteomes" id="UP000729290">
    <property type="component" value="Unassembled WGS sequence"/>
</dbReference>
<dbReference type="SUPFAM" id="SSF54862">
    <property type="entry name" value="4Fe-4S ferredoxins"/>
    <property type="match status" value="1"/>
</dbReference>
<accession>A0ABS2G8Q8</accession>
<keyword evidence="4" id="KW-0479">Metal-binding</keyword>
<dbReference type="InterPro" id="IPR011766">
    <property type="entry name" value="TPP_enzyme_TPP-bd"/>
</dbReference>
<dbReference type="PROSITE" id="PS51379">
    <property type="entry name" value="4FE4S_FER_2"/>
    <property type="match status" value="2"/>
</dbReference>
<dbReference type="NCBIfam" id="TIGR02176">
    <property type="entry name" value="pyruv_ox_red"/>
    <property type="match status" value="1"/>
</dbReference>
<evidence type="ECO:0000256" key="7">
    <source>
        <dbReference type="ARBA" id="ARBA00023004"/>
    </source>
</evidence>
<dbReference type="InterPro" id="IPR017896">
    <property type="entry name" value="4Fe4S_Fe-S-bd"/>
</dbReference>
<dbReference type="InterPro" id="IPR002880">
    <property type="entry name" value="Pyrv_Fd/Flavodoxin_OxRdtase_N"/>
</dbReference>
<dbReference type="SUPFAM" id="SSF52518">
    <property type="entry name" value="Thiamin diphosphate-binding fold (THDP-binding)"/>
    <property type="match status" value="2"/>
</dbReference>
<dbReference type="Pfam" id="PF17147">
    <property type="entry name" value="PFOR_II"/>
    <property type="match status" value="1"/>
</dbReference>
<comment type="caution">
    <text evidence="11">The sequence shown here is derived from an EMBL/GenBank/DDBJ whole genome shotgun (WGS) entry which is preliminary data.</text>
</comment>
<evidence type="ECO:0000313" key="11">
    <source>
        <dbReference type="EMBL" id="MBM6877105.1"/>
    </source>
</evidence>
<feature type="domain" description="4Fe-4S ferredoxin-type" evidence="10">
    <location>
        <begin position="682"/>
        <end position="711"/>
    </location>
</feature>
<evidence type="ECO:0000256" key="9">
    <source>
        <dbReference type="PIRNR" id="PIRNR000159"/>
    </source>
</evidence>
<dbReference type="EC" id="1.2.7.1" evidence="9"/>
<comment type="catalytic activity">
    <reaction evidence="9">
        <text>2 oxidized [2Fe-2S]-[ferredoxin] + pyruvate + CoA = 2 reduced [2Fe-2S]-[ferredoxin] + acetyl-CoA + CO2 + H(+)</text>
        <dbReference type="Rhea" id="RHEA:12765"/>
        <dbReference type="Rhea" id="RHEA-COMP:10000"/>
        <dbReference type="Rhea" id="RHEA-COMP:10001"/>
        <dbReference type="ChEBI" id="CHEBI:15361"/>
        <dbReference type="ChEBI" id="CHEBI:15378"/>
        <dbReference type="ChEBI" id="CHEBI:16526"/>
        <dbReference type="ChEBI" id="CHEBI:33737"/>
        <dbReference type="ChEBI" id="CHEBI:33738"/>
        <dbReference type="ChEBI" id="CHEBI:57287"/>
        <dbReference type="ChEBI" id="CHEBI:57288"/>
        <dbReference type="EC" id="1.2.7.1"/>
    </reaction>
</comment>
<dbReference type="InterPro" id="IPR017900">
    <property type="entry name" value="4Fe4S_Fe_S_CS"/>
</dbReference>
<dbReference type="Gene3D" id="3.40.50.970">
    <property type="match status" value="2"/>
</dbReference>
<dbReference type="SUPFAM" id="SSF52922">
    <property type="entry name" value="TK C-terminal domain-like"/>
    <property type="match status" value="1"/>
</dbReference>
<dbReference type="Gene3D" id="3.40.50.920">
    <property type="match status" value="1"/>
</dbReference>
<dbReference type="Gene3D" id="4.10.780.10">
    <property type="entry name" value="Pyruvate-flavodoxin oxidoreductase, EKR domain"/>
    <property type="match status" value="1"/>
</dbReference>
<dbReference type="InterPro" id="IPR037112">
    <property type="entry name" value="Pyrv-flavodox_OxR_EKR_sf"/>
</dbReference>